<evidence type="ECO:0000256" key="3">
    <source>
        <dbReference type="ARBA" id="ARBA00022576"/>
    </source>
</evidence>
<dbReference type="EMBL" id="QPJS01000004">
    <property type="protein sequence ID" value="RCX02298.1"/>
    <property type="molecule type" value="Genomic_DNA"/>
</dbReference>
<dbReference type="Proteomes" id="UP000253517">
    <property type="component" value="Unassembled WGS sequence"/>
</dbReference>
<feature type="domain" description="Aminotransferase class I/classII large" evidence="7">
    <location>
        <begin position="31"/>
        <end position="385"/>
    </location>
</feature>
<proteinExistence type="inferred from homology"/>
<dbReference type="InterPro" id="IPR004838">
    <property type="entry name" value="NHTrfase_class1_PyrdxlP-BS"/>
</dbReference>
<dbReference type="PANTHER" id="PTHR46383:SF1">
    <property type="entry name" value="ASPARTATE AMINOTRANSFERASE"/>
    <property type="match status" value="1"/>
</dbReference>
<evidence type="ECO:0000256" key="2">
    <source>
        <dbReference type="ARBA" id="ARBA00007441"/>
    </source>
</evidence>
<dbReference type="PROSITE" id="PS00105">
    <property type="entry name" value="AA_TRANSFER_CLASS_1"/>
    <property type="match status" value="1"/>
</dbReference>
<keyword evidence="5" id="KW-0663">Pyridoxal phosphate</keyword>
<name>A0A369A1J2_9FLAO</name>
<comment type="cofactor">
    <cofactor evidence="1 6">
        <name>pyridoxal 5'-phosphate</name>
        <dbReference type="ChEBI" id="CHEBI:597326"/>
    </cofactor>
</comment>
<dbReference type="AlphaFoldDB" id="A0A369A1J2"/>
<dbReference type="Gene3D" id="3.90.1150.10">
    <property type="entry name" value="Aspartate Aminotransferase, domain 1"/>
    <property type="match status" value="1"/>
</dbReference>
<evidence type="ECO:0000256" key="5">
    <source>
        <dbReference type="ARBA" id="ARBA00022898"/>
    </source>
</evidence>
<evidence type="ECO:0000259" key="7">
    <source>
        <dbReference type="Pfam" id="PF00155"/>
    </source>
</evidence>
<evidence type="ECO:0000256" key="1">
    <source>
        <dbReference type="ARBA" id="ARBA00001933"/>
    </source>
</evidence>
<dbReference type="Pfam" id="PF00155">
    <property type="entry name" value="Aminotran_1_2"/>
    <property type="match status" value="1"/>
</dbReference>
<comment type="similarity">
    <text evidence="2 6">Belongs to the class-I pyridoxal-phosphate-dependent aminotransferase family.</text>
</comment>
<comment type="caution">
    <text evidence="8">The sequence shown here is derived from an EMBL/GenBank/DDBJ whole genome shotgun (WGS) entry which is preliminary data.</text>
</comment>
<dbReference type="SUPFAM" id="SSF53383">
    <property type="entry name" value="PLP-dependent transferases"/>
    <property type="match status" value="1"/>
</dbReference>
<evidence type="ECO:0000256" key="4">
    <source>
        <dbReference type="ARBA" id="ARBA00022679"/>
    </source>
</evidence>
<evidence type="ECO:0000313" key="9">
    <source>
        <dbReference type="Proteomes" id="UP000253517"/>
    </source>
</evidence>
<dbReference type="FunFam" id="3.40.640.10:FF:000033">
    <property type="entry name" value="Aspartate aminotransferase"/>
    <property type="match status" value="1"/>
</dbReference>
<dbReference type="InterPro" id="IPR015424">
    <property type="entry name" value="PyrdxlP-dep_Trfase"/>
</dbReference>
<dbReference type="CDD" id="cd00609">
    <property type="entry name" value="AAT_like"/>
    <property type="match status" value="1"/>
</dbReference>
<keyword evidence="3 6" id="KW-0032">Aminotransferase</keyword>
<dbReference type="InterPro" id="IPR015422">
    <property type="entry name" value="PyrdxlP-dep_Trfase_small"/>
</dbReference>
<reference evidence="8 9" key="1">
    <citation type="submission" date="2018-07" db="EMBL/GenBank/DDBJ databases">
        <title>Genomic Encyclopedia of Type Strains, Phase IV (KMG-IV): sequencing the most valuable type-strain genomes for metagenomic binning, comparative biology and taxonomic classification.</title>
        <authorList>
            <person name="Goeker M."/>
        </authorList>
    </citation>
    <scope>NUCLEOTIDE SEQUENCE [LARGE SCALE GENOMIC DNA]</scope>
    <source>
        <strain evidence="8 9">DSM 21410</strain>
    </source>
</reference>
<dbReference type="InterPro" id="IPR004839">
    <property type="entry name" value="Aminotransferase_I/II_large"/>
</dbReference>
<dbReference type="EC" id="2.6.1.-" evidence="6"/>
<sequence length="397" mass="44253">MTLSKRINELNESQTLAMARKSRELKAKGVHVINLSLGEPDFDTPDFIKEAAKKAIEDNYSHYSPVAGYLDLREAISEKFKRDNHLEYIPDEIVVSTGAKQSLINAIMCLVNPGDEVIIFTPYWVSYTSMVQLAEGVPVFVKAGVEQDFKPTADQIEAAISPRTKLLIFSSPCNPTGSVLTYEELSEIAEILRKYPHIYAISDEIYEHIVFEEKHISLASFSEIKDRVITVNGLSKGYAMTGWRIGYIGAPKRIAQACDKFQGQFTSGTCTISQRAAIAALKADPSEIGYMREAFYRRRNIVIDLLSEIPGFRLNLPKGAFYVFPDVSKLLGKHYMGNKISTTEDLCMYLLNHAHVSTVSGDAFGASNCIRISYAASENDLIDAISRIHEAVNKLKD</sequence>
<dbReference type="InterPro" id="IPR015421">
    <property type="entry name" value="PyrdxlP-dep_Trfase_major"/>
</dbReference>
<dbReference type="InterPro" id="IPR050596">
    <property type="entry name" value="AspAT/PAT-like"/>
</dbReference>
<keyword evidence="4 6" id="KW-0808">Transferase</keyword>
<evidence type="ECO:0000256" key="6">
    <source>
        <dbReference type="RuleBase" id="RU000481"/>
    </source>
</evidence>
<organism evidence="8 9">
    <name type="scientific">Schleiferia thermophila</name>
    <dbReference type="NCBI Taxonomy" id="884107"/>
    <lineage>
        <taxon>Bacteria</taxon>
        <taxon>Pseudomonadati</taxon>
        <taxon>Bacteroidota</taxon>
        <taxon>Flavobacteriia</taxon>
        <taxon>Flavobacteriales</taxon>
        <taxon>Schleiferiaceae</taxon>
        <taxon>Schleiferia</taxon>
    </lineage>
</organism>
<dbReference type="PANTHER" id="PTHR46383">
    <property type="entry name" value="ASPARTATE AMINOTRANSFERASE"/>
    <property type="match status" value="1"/>
</dbReference>
<dbReference type="Gene3D" id="3.40.640.10">
    <property type="entry name" value="Type I PLP-dependent aspartate aminotransferase-like (Major domain)"/>
    <property type="match status" value="1"/>
</dbReference>
<protein>
    <recommendedName>
        <fullName evidence="6">Aminotransferase</fullName>
        <ecNumber evidence="6">2.6.1.-</ecNumber>
    </recommendedName>
</protein>
<dbReference type="RefSeq" id="WP_114366400.1">
    <property type="nucleotide sequence ID" value="NZ_BHZF01000006.1"/>
</dbReference>
<dbReference type="GO" id="GO:0006520">
    <property type="term" value="P:amino acid metabolic process"/>
    <property type="evidence" value="ECO:0007669"/>
    <property type="project" value="InterPro"/>
</dbReference>
<dbReference type="GO" id="GO:0030170">
    <property type="term" value="F:pyridoxal phosphate binding"/>
    <property type="evidence" value="ECO:0007669"/>
    <property type="project" value="InterPro"/>
</dbReference>
<dbReference type="GO" id="GO:0008483">
    <property type="term" value="F:transaminase activity"/>
    <property type="evidence" value="ECO:0007669"/>
    <property type="project" value="UniProtKB-KW"/>
</dbReference>
<gene>
    <name evidence="8" type="ORF">DES35_10457</name>
</gene>
<evidence type="ECO:0000313" key="8">
    <source>
        <dbReference type="EMBL" id="RCX02298.1"/>
    </source>
</evidence>
<keyword evidence="9" id="KW-1185">Reference proteome</keyword>
<accession>A0A369A1J2</accession>